<dbReference type="InterPro" id="IPR003594">
    <property type="entry name" value="HATPase_dom"/>
</dbReference>
<dbReference type="EC" id="2.7.13.3" evidence="2"/>
<keyword evidence="6" id="KW-0812">Transmembrane</keyword>
<dbReference type="InterPro" id="IPR036097">
    <property type="entry name" value="HisK_dim/P_sf"/>
</dbReference>
<dbReference type="Pfam" id="PF02518">
    <property type="entry name" value="HATPase_c"/>
    <property type="match status" value="1"/>
</dbReference>
<dbReference type="FunCoup" id="A0A200PUZ4">
    <property type="interactions" value="3"/>
</dbReference>
<dbReference type="InParanoid" id="A0A200PUZ4"/>
<dbReference type="PROSITE" id="PS50110">
    <property type="entry name" value="RESPONSE_REGULATORY"/>
    <property type="match status" value="1"/>
</dbReference>
<evidence type="ECO:0000259" key="8">
    <source>
        <dbReference type="PROSITE" id="PS50110"/>
    </source>
</evidence>
<dbReference type="SMART" id="SM00387">
    <property type="entry name" value="HATPase_c"/>
    <property type="match status" value="1"/>
</dbReference>
<dbReference type="STRING" id="56857.A0A200PUZ4"/>
<evidence type="ECO:0000313" key="9">
    <source>
        <dbReference type="EMBL" id="OVA02005.1"/>
    </source>
</evidence>
<dbReference type="OrthoDB" id="60033at2759"/>
<reference evidence="9 10" key="1">
    <citation type="journal article" date="2017" name="Mol. Plant">
        <title>The Genome of Medicinal Plant Macleaya cordata Provides New Insights into Benzylisoquinoline Alkaloids Metabolism.</title>
        <authorList>
            <person name="Liu X."/>
            <person name="Liu Y."/>
            <person name="Huang P."/>
            <person name="Ma Y."/>
            <person name="Qing Z."/>
            <person name="Tang Q."/>
            <person name="Cao H."/>
            <person name="Cheng P."/>
            <person name="Zheng Y."/>
            <person name="Yuan Z."/>
            <person name="Zhou Y."/>
            <person name="Liu J."/>
            <person name="Tang Z."/>
            <person name="Zhuo Y."/>
            <person name="Zhang Y."/>
            <person name="Yu L."/>
            <person name="Huang J."/>
            <person name="Yang P."/>
            <person name="Peng Q."/>
            <person name="Zhang J."/>
            <person name="Jiang W."/>
            <person name="Zhang Z."/>
            <person name="Lin K."/>
            <person name="Ro D.K."/>
            <person name="Chen X."/>
            <person name="Xiong X."/>
            <person name="Shang Y."/>
            <person name="Huang S."/>
            <person name="Zeng J."/>
        </authorList>
    </citation>
    <scope>NUCLEOTIDE SEQUENCE [LARGE SCALE GENOMIC DNA]</scope>
    <source>
        <strain evidence="10">cv. BLH2017</strain>
        <tissue evidence="9">Root</tissue>
    </source>
</reference>
<dbReference type="GO" id="GO:0000155">
    <property type="term" value="F:phosphorelay sensor kinase activity"/>
    <property type="evidence" value="ECO:0007669"/>
    <property type="project" value="InterPro"/>
</dbReference>
<organism evidence="9 10">
    <name type="scientific">Macleaya cordata</name>
    <name type="common">Five-seeded plume-poppy</name>
    <name type="synonym">Bocconia cordata</name>
    <dbReference type="NCBI Taxonomy" id="56857"/>
    <lineage>
        <taxon>Eukaryota</taxon>
        <taxon>Viridiplantae</taxon>
        <taxon>Streptophyta</taxon>
        <taxon>Embryophyta</taxon>
        <taxon>Tracheophyta</taxon>
        <taxon>Spermatophyta</taxon>
        <taxon>Magnoliopsida</taxon>
        <taxon>Ranunculales</taxon>
        <taxon>Papaveraceae</taxon>
        <taxon>Papaveroideae</taxon>
        <taxon>Macleaya</taxon>
    </lineage>
</organism>
<dbReference type="OMA" id="HCILYVH"/>
<name>A0A200PUZ4_MACCD</name>
<feature type="domain" description="Response regulatory" evidence="8">
    <location>
        <begin position="943"/>
        <end position="1077"/>
    </location>
</feature>
<keyword evidence="6" id="KW-0472">Membrane</keyword>
<dbReference type="InterPro" id="IPR011006">
    <property type="entry name" value="CheY-like_superfamily"/>
</dbReference>
<dbReference type="SMART" id="SM00448">
    <property type="entry name" value="REC"/>
    <property type="match status" value="1"/>
</dbReference>
<dbReference type="Pfam" id="PF00072">
    <property type="entry name" value="Response_reg"/>
    <property type="match status" value="1"/>
</dbReference>
<comment type="catalytic activity">
    <reaction evidence="1">
        <text>ATP + protein L-histidine = ADP + protein N-phospho-L-histidine.</text>
        <dbReference type="EC" id="2.7.13.3"/>
    </reaction>
</comment>
<dbReference type="PANTHER" id="PTHR43719:SF75">
    <property type="entry name" value="HISTIDINE KINASE CKI1"/>
    <property type="match status" value="1"/>
</dbReference>
<dbReference type="PANTHER" id="PTHR43719">
    <property type="entry name" value="TWO-COMPONENT HISTIDINE KINASE"/>
    <property type="match status" value="1"/>
</dbReference>
<dbReference type="Proteomes" id="UP000195402">
    <property type="component" value="Unassembled WGS sequence"/>
</dbReference>
<accession>A0A200PUZ4</accession>
<evidence type="ECO:0000256" key="2">
    <source>
        <dbReference type="ARBA" id="ARBA00012438"/>
    </source>
</evidence>
<comment type="caution">
    <text evidence="9">The sequence shown here is derived from an EMBL/GenBank/DDBJ whole genome shotgun (WGS) entry which is preliminary data.</text>
</comment>
<keyword evidence="6" id="KW-1133">Transmembrane helix</keyword>
<evidence type="ECO:0000313" key="10">
    <source>
        <dbReference type="Proteomes" id="UP000195402"/>
    </source>
</evidence>
<feature type="region of interest" description="Disordered" evidence="5">
    <location>
        <begin position="878"/>
        <end position="918"/>
    </location>
</feature>
<dbReference type="InterPro" id="IPR001789">
    <property type="entry name" value="Sig_transdc_resp-reg_receiver"/>
</dbReference>
<dbReference type="InterPro" id="IPR050956">
    <property type="entry name" value="2C_system_His_kinase"/>
</dbReference>
<dbReference type="InterPro" id="IPR004358">
    <property type="entry name" value="Sig_transdc_His_kin-like_C"/>
</dbReference>
<dbReference type="EMBL" id="MVGT01004025">
    <property type="protein sequence ID" value="OVA02005.1"/>
    <property type="molecule type" value="Genomic_DNA"/>
</dbReference>
<feature type="domain" description="Histidine kinase" evidence="7">
    <location>
        <begin position="374"/>
        <end position="639"/>
    </location>
</feature>
<dbReference type="InterPro" id="IPR005467">
    <property type="entry name" value="His_kinase_dom"/>
</dbReference>
<dbReference type="PRINTS" id="PR00344">
    <property type="entry name" value="BCTRLSENSOR"/>
</dbReference>
<evidence type="ECO:0000256" key="6">
    <source>
        <dbReference type="SAM" id="Phobius"/>
    </source>
</evidence>
<sequence length="1082" mass="119284">MAARVEHSVHFVCNYLRNQVFSEIRTIAGSLIPINSSAMNLARVLRSSLNETHSTSFSKISTMVAPKLFQAFSMLPLSQISYMQSDGLFFSYYIEANRTLVVYSNTSFVKETTNTSTSYNWYTQQVDSNTGEPYGEVIVSKPKTFFTNSSWFQEAMNSTNGYSFVGSTGLGKGSESLFLSMVAIGDGGVVSLGLSVKDFTNAIHGVDTLKGTLFLATDNGDLLAHTGTLNASMTMNNGSVSLEFMINDGDLTSKTVNISCEHSDNLLRAYDITIVGEKHTFYCAPLEIVGIHSVSILVSPNNGLLRLVQENNYLSSWLLALSVISVFLSTVFFVVLICRGSRREMILCAKLIKQMEATQQAERRSMNKSIAFASANHDIRGSIATIVGHIDLCLREVPPRSNMDNNLSQMKASSMDLLELLNSVLDVSKIEAGKMQLHEEDFDLAQVIEEAVNFVYPKGVEKGIDVLLDPCDGSVLKSNLVKGDRGKLKQILNNLLSNAVKFTSEGHVILRAWVKKPSLETSILASKNNGVWKCVSQLLYKDNEEDYSNALHTVQQSENSLELVFEVDDTGKGIPKEKRNFVFENFVQVKETALGQGGTGLGLGIVQSLVRLMGGEISIVDKEIGERGTCFSFNIFLSKAGNSSFHITVREDSSVCGGLILNDQLHQPSGLNSRIQSPRLEGSHVILMIQGDERRKISQNFIQSLGIKVSALNQWEHLLPTLEKIKRRFYLNHLSSSGKSEFGLYADHLSNSASNNSNAGTRDGHLSSNEGVDHISTLHRKNSSRSSTSAFILIIIDESVEPISEVCSLVSNFSKNLHGSRCKVVGLVSSFITRNETRTSRKILLASCDHIVIKPFHSSRLYQVLKLLPEFGGTFEGNSSKSMDRDAEPFTDTLLPSKDQLTDTRSHAEISSQQQNSPRLQQIVVNEAVGSNHSNDKPLNGKKILVVEDSYLLRKVAITFLSSLGATTESCENGEEAVKQVSKSLQETDQRIQDGASKFSPYDYIFMDCQMPIMNGYEAARQIRMEEQLYNVHIPIIALTGNSSPEEANTSLQAGMDVHLTKPLKVDKLLNAIRVVDGKENM</sequence>
<dbReference type="AlphaFoldDB" id="A0A200PUZ4"/>
<dbReference type="InterPro" id="IPR036890">
    <property type="entry name" value="HATPase_C_sf"/>
</dbReference>
<keyword evidence="10" id="KW-1185">Reference proteome</keyword>
<dbReference type="Gene3D" id="3.40.50.2300">
    <property type="match status" value="1"/>
</dbReference>
<dbReference type="InterPro" id="IPR003661">
    <property type="entry name" value="HisK_dim/P_dom"/>
</dbReference>
<evidence type="ECO:0000256" key="1">
    <source>
        <dbReference type="ARBA" id="ARBA00000085"/>
    </source>
</evidence>
<evidence type="ECO:0000259" key="7">
    <source>
        <dbReference type="PROSITE" id="PS50109"/>
    </source>
</evidence>
<dbReference type="SMART" id="SM00388">
    <property type="entry name" value="HisKA"/>
    <property type="match status" value="1"/>
</dbReference>
<feature type="modified residue" description="4-aspartylphosphate" evidence="4">
    <location>
        <position position="1008"/>
    </location>
</feature>
<dbReference type="PROSITE" id="PS50109">
    <property type="entry name" value="HIS_KIN"/>
    <property type="match status" value="1"/>
</dbReference>
<proteinExistence type="predicted"/>
<dbReference type="CDD" id="cd17546">
    <property type="entry name" value="REC_hyHK_CKI1_RcsC-like"/>
    <property type="match status" value="1"/>
</dbReference>
<feature type="compositionally biased region" description="Polar residues" evidence="5">
    <location>
        <begin position="909"/>
        <end position="918"/>
    </location>
</feature>
<dbReference type="Gene3D" id="3.30.565.10">
    <property type="entry name" value="Histidine kinase-like ATPase, C-terminal domain"/>
    <property type="match status" value="1"/>
</dbReference>
<evidence type="ECO:0000256" key="5">
    <source>
        <dbReference type="SAM" id="MobiDB-lite"/>
    </source>
</evidence>
<feature type="transmembrane region" description="Helical" evidence="6">
    <location>
        <begin position="317"/>
        <end position="337"/>
    </location>
</feature>
<gene>
    <name evidence="9" type="ORF">BVC80_1467g8</name>
</gene>
<keyword evidence="3 4" id="KW-0597">Phosphoprotein</keyword>
<dbReference type="SUPFAM" id="SSF55874">
    <property type="entry name" value="ATPase domain of HSP90 chaperone/DNA topoisomerase II/histidine kinase"/>
    <property type="match status" value="1"/>
</dbReference>
<dbReference type="SUPFAM" id="SSF52172">
    <property type="entry name" value="CheY-like"/>
    <property type="match status" value="1"/>
</dbReference>
<evidence type="ECO:0000256" key="4">
    <source>
        <dbReference type="PROSITE-ProRule" id="PRU00169"/>
    </source>
</evidence>
<dbReference type="Gene3D" id="1.10.287.130">
    <property type="match status" value="1"/>
</dbReference>
<evidence type="ECO:0000256" key="3">
    <source>
        <dbReference type="ARBA" id="ARBA00022553"/>
    </source>
</evidence>
<dbReference type="SUPFAM" id="SSF47384">
    <property type="entry name" value="Homodimeric domain of signal transducing histidine kinase"/>
    <property type="match status" value="1"/>
</dbReference>
<protein>
    <recommendedName>
        <fullName evidence="2">histidine kinase</fullName>
        <ecNumber evidence="2">2.7.13.3</ecNumber>
    </recommendedName>
</protein>
<dbReference type="Pfam" id="PF00512">
    <property type="entry name" value="HisKA"/>
    <property type="match status" value="1"/>
</dbReference>